<dbReference type="Proteomes" id="UP000763557">
    <property type="component" value="Unassembled WGS sequence"/>
</dbReference>
<dbReference type="InterPro" id="IPR017476">
    <property type="entry name" value="UDP-Glc/GDP-Man"/>
</dbReference>
<dbReference type="InterPro" id="IPR001732">
    <property type="entry name" value="UDP-Glc/GDP-Man_DH_N"/>
</dbReference>
<reference evidence="9 10" key="1">
    <citation type="submission" date="2020-01" db="EMBL/GenBank/DDBJ databases">
        <title>Kibdelosporangium persica a novel Actinomycetes from a hot desert in Iran.</title>
        <authorList>
            <person name="Safaei N."/>
            <person name="Zaburannyi N."/>
            <person name="Mueller R."/>
            <person name="Wink J."/>
        </authorList>
    </citation>
    <scope>NUCLEOTIDE SEQUENCE [LARGE SCALE GENOMIC DNA]</scope>
    <source>
        <strain evidence="9 10">4NS15</strain>
    </source>
</reference>
<dbReference type="PANTHER" id="PTHR43750">
    <property type="entry name" value="UDP-GLUCOSE 6-DEHYDROGENASE TUAD"/>
    <property type="match status" value="1"/>
</dbReference>
<evidence type="ECO:0000256" key="6">
    <source>
        <dbReference type="ARBA" id="ARBA00047473"/>
    </source>
</evidence>
<dbReference type="NCBIfam" id="TIGR03026">
    <property type="entry name" value="NDP-sugDHase"/>
    <property type="match status" value="1"/>
</dbReference>
<evidence type="ECO:0000313" key="10">
    <source>
        <dbReference type="Proteomes" id="UP000763557"/>
    </source>
</evidence>
<evidence type="ECO:0000256" key="5">
    <source>
        <dbReference type="ARBA" id="ARBA00023027"/>
    </source>
</evidence>
<sequence>MTGARIAVFGAGYVGLTTAACFARLGHDVVCSDVDETKVTTLSRGEVSLHEPGLTTLVEQGLGQGRLRFVLGLPTELSEVDFVFLAVPTPTGPDGAADLSAVEAVLSQIHDVLSDECVVVIKSTVPVGTTRRVQRMIGCPVVSNPEFLREGHAVEDFTHPQRIVVGSEDKDAARRVLALYADDTASAVVSDSASAELVKYASNCFLAMKLSYVNALAELCEEVDANIEDVTEGMSLDERIGSSFLAPGPGWGGSCLPKDTKALLATATAARVDFPLLDATIGTNHRQPHRVMRKVRDAVGGSVRDVRIGLLGLTFKAGTDDLRDSPALAVAGLLAAEGAVLTGYDPCVPVGSEVGPLHVVGTARDAVQHADVVVVLTEWQEFAELDWTCLGDGAGRPVIVDTRDVLPVDKVREAGFRLIATGKRLD</sequence>
<dbReference type="Pfam" id="PF00984">
    <property type="entry name" value="UDPG_MGDP_dh"/>
    <property type="match status" value="1"/>
</dbReference>
<keyword evidence="10" id="KW-1185">Reference proteome</keyword>
<comment type="similarity">
    <text evidence="2 7">Belongs to the UDP-glucose/GDP-mannose dehydrogenase family.</text>
</comment>
<dbReference type="RefSeq" id="WP_173133927.1">
    <property type="nucleotide sequence ID" value="NZ_CBCSGW010000001.1"/>
</dbReference>
<organism evidence="9 10">
    <name type="scientific">Kibdelosporangium persicum</name>
    <dbReference type="NCBI Taxonomy" id="2698649"/>
    <lineage>
        <taxon>Bacteria</taxon>
        <taxon>Bacillati</taxon>
        <taxon>Actinomycetota</taxon>
        <taxon>Actinomycetes</taxon>
        <taxon>Pseudonocardiales</taxon>
        <taxon>Pseudonocardiaceae</taxon>
        <taxon>Kibdelosporangium</taxon>
    </lineage>
</organism>
<name>A0ABX2F6H8_9PSEU</name>
<dbReference type="EC" id="1.1.1.22" evidence="3 7"/>
<comment type="caution">
    <text evidence="9">The sequence shown here is derived from an EMBL/GenBank/DDBJ whole genome shotgun (WGS) entry which is preliminary data.</text>
</comment>
<gene>
    <name evidence="9" type="ORF">GC106_42020</name>
</gene>
<dbReference type="InterPro" id="IPR036291">
    <property type="entry name" value="NAD(P)-bd_dom_sf"/>
</dbReference>
<dbReference type="Gene3D" id="1.20.5.100">
    <property type="entry name" value="Cytochrome c1, transmembrane anchor, C-terminal"/>
    <property type="match status" value="1"/>
</dbReference>
<dbReference type="SUPFAM" id="SSF51735">
    <property type="entry name" value="NAD(P)-binding Rossmann-fold domains"/>
    <property type="match status" value="1"/>
</dbReference>
<evidence type="ECO:0000313" key="9">
    <source>
        <dbReference type="EMBL" id="NRN66969.1"/>
    </source>
</evidence>
<dbReference type="SUPFAM" id="SSF52413">
    <property type="entry name" value="UDP-glucose/GDP-mannose dehydrogenase C-terminal domain"/>
    <property type="match status" value="1"/>
</dbReference>
<evidence type="ECO:0000259" key="8">
    <source>
        <dbReference type="SMART" id="SM00984"/>
    </source>
</evidence>
<dbReference type="SUPFAM" id="SSF48179">
    <property type="entry name" value="6-phosphogluconate dehydrogenase C-terminal domain-like"/>
    <property type="match status" value="1"/>
</dbReference>
<proteinExistence type="inferred from homology"/>
<keyword evidence="5 7" id="KW-0520">NAD</keyword>
<dbReference type="PIRSF" id="PIRSF000124">
    <property type="entry name" value="UDPglc_GDPman_dh"/>
    <property type="match status" value="1"/>
</dbReference>
<dbReference type="EMBL" id="JAAATY010000012">
    <property type="protein sequence ID" value="NRN66969.1"/>
    <property type="molecule type" value="Genomic_DNA"/>
</dbReference>
<dbReference type="InterPro" id="IPR014026">
    <property type="entry name" value="UDP-Glc/GDP-Man_DH_dimer"/>
</dbReference>
<dbReference type="Gene3D" id="3.40.50.720">
    <property type="entry name" value="NAD(P)-binding Rossmann-like Domain"/>
    <property type="match status" value="2"/>
</dbReference>
<accession>A0ABX2F6H8</accession>
<protein>
    <recommendedName>
        <fullName evidence="3 7">UDP-glucose 6-dehydrogenase</fullName>
        <ecNumber evidence="3 7">1.1.1.22</ecNumber>
    </recommendedName>
</protein>
<dbReference type="Pfam" id="PF03721">
    <property type="entry name" value="UDPG_MGDP_dh_N"/>
    <property type="match status" value="1"/>
</dbReference>
<dbReference type="PANTHER" id="PTHR43750:SF3">
    <property type="entry name" value="UDP-GLUCOSE 6-DEHYDROGENASE TUAD"/>
    <property type="match status" value="1"/>
</dbReference>
<feature type="domain" description="UDP-glucose/GDP-mannose dehydrogenase C-terminal" evidence="8">
    <location>
        <begin position="309"/>
        <end position="408"/>
    </location>
</feature>
<evidence type="ECO:0000256" key="7">
    <source>
        <dbReference type="PIRNR" id="PIRNR000124"/>
    </source>
</evidence>
<dbReference type="PROSITE" id="PS51257">
    <property type="entry name" value="PROKAR_LIPOPROTEIN"/>
    <property type="match status" value="1"/>
</dbReference>
<dbReference type="InterPro" id="IPR036220">
    <property type="entry name" value="UDP-Glc/GDP-Man_DH_C_sf"/>
</dbReference>
<dbReference type="InterPro" id="IPR014027">
    <property type="entry name" value="UDP-Glc/GDP-Man_DH_C"/>
</dbReference>
<evidence type="ECO:0000256" key="3">
    <source>
        <dbReference type="ARBA" id="ARBA00012954"/>
    </source>
</evidence>
<keyword evidence="4 7" id="KW-0560">Oxidoreductase</keyword>
<dbReference type="Pfam" id="PF03720">
    <property type="entry name" value="UDPG_MGDP_dh_C"/>
    <property type="match status" value="1"/>
</dbReference>
<dbReference type="SMART" id="SM00984">
    <property type="entry name" value="UDPG_MGDP_dh_C"/>
    <property type="match status" value="1"/>
</dbReference>
<dbReference type="InterPro" id="IPR028357">
    <property type="entry name" value="UDPglc_DH_bac"/>
</dbReference>
<dbReference type="InterPro" id="IPR008927">
    <property type="entry name" value="6-PGluconate_DH-like_C_sf"/>
</dbReference>
<evidence type="ECO:0000256" key="1">
    <source>
        <dbReference type="ARBA" id="ARBA00004701"/>
    </source>
</evidence>
<comment type="catalytic activity">
    <reaction evidence="6 7">
        <text>UDP-alpha-D-glucose + 2 NAD(+) + H2O = UDP-alpha-D-glucuronate + 2 NADH + 3 H(+)</text>
        <dbReference type="Rhea" id="RHEA:23596"/>
        <dbReference type="ChEBI" id="CHEBI:15377"/>
        <dbReference type="ChEBI" id="CHEBI:15378"/>
        <dbReference type="ChEBI" id="CHEBI:57540"/>
        <dbReference type="ChEBI" id="CHEBI:57945"/>
        <dbReference type="ChEBI" id="CHEBI:58052"/>
        <dbReference type="ChEBI" id="CHEBI:58885"/>
        <dbReference type="EC" id="1.1.1.22"/>
    </reaction>
</comment>
<evidence type="ECO:0000256" key="2">
    <source>
        <dbReference type="ARBA" id="ARBA00006601"/>
    </source>
</evidence>
<comment type="pathway">
    <text evidence="1">Nucleotide-sugar biosynthesis; UDP-alpha-D-glucuronate biosynthesis; UDP-alpha-D-glucuronate from UDP-alpha-D-glucose: step 1/1.</text>
</comment>
<dbReference type="PIRSF" id="PIRSF500134">
    <property type="entry name" value="UDPglc_DH_bac"/>
    <property type="match status" value="1"/>
</dbReference>
<evidence type="ECO:0000256" key="4">
    <source>
        <dbReference type="ARBA" id="ARBA00023002"/>
    </source>
</evidence>